<dbReference type="PANTHER" id="PTHR33908:SF3">
    <property type="entry name" value="UNDECAPRENYL PHOSPHATE-ALPHA-4-AMINO-4-DEOXY-L-ARABINOSE ARABINOSYL TRANSFERASE"/>
    <property type="match status" value="1"/>
</dbReference>
<dbReference type="InterPro" id="IPR038731">
    <property type="entry name" value="RgtA/B/C-like"/>
</dbReference>
<reference evidence="11" key="1">
    <citation type="submission" date="2016-10" db="EMBL/GenBank/DDBJ databases">
        <authorList>
            <person name="Varghese N."/>
            <person name="Submissions S."/>
        </authorList>
    </citation>
    <scope>NUCLEOTIDE SEQUENCE [LARGE SCALE GENOMIC DNA]</scope>
    <source>
        <strain evidence="11">NRRL B-51270</strain>
    </source>
</reference>
<dbReference type="Pfam" id="PF13231">
    <property type="entry name" value="PMT_2"/>
    <property type="match status" value="1"/>
</dbReference>
<evidence type="ECO:0000259" key="9">
    <source>
        <dbReference type="Pfam" id="PF13231"/>
    </source>
</evidence>
<accession>A0A1H1R3C9</accession>
<evidence type="ECO:0000256" key="2">
    <source>
        <dbReference type="ARBA" id="ARBA00022475"/>
    </source>
</evidence>
<keyword evidence="6 8" id="KW-1133">Transmembrane helix</keyword>
<keyword evidence="7 8" id="KW-0472">Membrane</keyword>
<dbReference type="Proteomes" id="UP000243207">
    <property type="component" value="Chromosome I"/>
</dbReference>
<dbReference type="InterPro" id="IPR050297">
    <property type="entry name" value="LipidA_mod_glycosyltrf_83"/>
</dbReference>
<dbReference type="OrthoDB" id="9775035at2"/>
<protein>
    <submittedName>
        <fullName evidence="10">4-amino-4-deoxy-L-arabinose transferase</fullName>
    </submittedName>
</protein>
<keyword evidence="3" id="KW-0328">Glycosyltransferase</keyword>
<dbReference type="GO" id="GO:0016763">
    <property type="term" value="F:pentosyltransferase activity"/>
    <property type="evidence" value="ECO:0007669"/>
    <property type="project" value="TreeGrafter"/>
</dbReference>
<feature type="transmembrane region" description="Helical" evidence="8">
    <location>
        <begin position="83"/>
        <end position="101"/>
    </location>
</feature>
<feature type="transmembrane region" description="Helical" evidence="8">
    <location>
        <begin position="211"/>
        <end position="236"/>
    </location>
</feature>
<comment type="subcellular location">
    <subcellularLocation>
        <location evidence="1">Cell membrane</location>
        <topology evidence="1">Multi-pass membrane protein</topology>
    </subcellularLocation>
</comment>
<evidence type="ECO:0000313" key="11">
    <source>
        <dbReference type="Proteomes" id="UP000243207"/>
    </source>
</evidence>
<dbReference type="GO" id="GO:0009103">
    <property type="term" value="P:lipopolysaccharide biosynthetic process"/>
    <property type="evidence" value="ECO:0007669"/>
    <property type="project" value="TreeGrafter"/>
</dbReference>
<feature type="transmembrane region" description="Helical" evidence="8">
    <location>
        <begin position="162"/>
        <end position="190"/>
    </location>
</feature>
<dbReference type="STRING" id="487184.SAMN05216421_1276"/>
<feature type="transmembrane region" description="Helical" evidence="8">
    <location>
        <begin position="302"/>
        <end position="321"/>
    </location>
</feature>
<evidence type="ECO:0000313" key="10">
    <source>
        <dbReference type="EMBL" id="SDS30238.1"/>
    </source>
</evidence>
<feature type="transmembrane region" description="Helical" evidence="8">
    <location>
        <begin position="361"/>
        <end position="379"/>
    </location>
</feature>
<evidence type="ECO:0000256" key="7">
    <source>
        <dbReference type="ARBA" id="ARBA00023136"/>
    </source>
</evidence>
<keyword evidence="4 10" id="KW-0808">Transferase</keyword>
<evidence type="ECO:0000256" key="8">
    <source>
        <dbReference type="SAM" id="Phobius"/>
    </source>
</evidence>
<sequence length="501" mass="57021">MRSSRATDLLWVAALALLMIGAGLGLRQPQNVDEERFLGVALEMMQNHSWLIPHRAGEIYPDKPPLFMWAVAFFTWLTGLPHVALYLPALLAGIITSLCLYDLGWRLWNRQTGVIAVLLYLASYQTYSIHRTGQIDGFLSLWIAIGLYGMVRHLLLGPAWRWYYVGCFAMGLGVISKGVGFLPILMLIPYAFAVRRGWMPVVPMPGNAARWLLGIGCMLLAVSIWLVPLLLSVYLAQAPESIAYVKEILFKQTAERYVNAWHHPEPFWFFFVEVIPKYWLPIFLALPWLIPAWYRELRRRDARLLLLLGWVVLVLLFFSLSTGKRKIYIYPALPALVLATAPLVPMLLQRWFGQRPRLRRIAIWIAGVWFALWCARGFVEPLVEGANPHEEVMHEAAERSAGAPLAIIHWREGHWLFARQPIVHFRFASGAGSDPLVGWLRQNPEGYGLVPASELDVCFDRDQAASLGETSRADWFLVSAAADSGRCEGRLADETYRFRWE</sequence>
<feature type="transmembrane region" description="Helical" evidence="8">
    <location>
        <begin position="327"/>
        <end position="349"/>
    </location>
</feature>
<dbReference type="GO" id="GO:0005886">
    <property type="term" value="C:plasma membrane"/>
    <property type="evidence" value="ECO:0007669"/>
    <property type="project" value="UniProtKB-SubCell"/>
</dbReference>
<evidence type="ECO:0000256" key="5">
    <source>
        <dbReference type="ARBA" id="ARBA00022692"/>
    </source>
</evidence>
<evidence type="ECO:0000256" key="1">
    <source>
        <dbReference type="ARBA" id="ARBA00004651"/>
    </source>
</evidence>
<gene>
    <name evidence="10" type="ORF">SAMN05216421_1276</name>
</gene>
<dbReference type="AlphaFoldDB" id="A0A1H1R3C9"/>
<dbReference type="RefSeq" id="WP_093392362.1">
    <property type="nucleotide sequence ID" value="NZ_LT629736.1"/>
</dbReference>
<feature type="transmembrane region" description="Helical" evidence="8">
    <location>
        <begin position="138"/>
        <end position="156"/>
    </location>
</feature>
<proteinExistence type="predicted"/>
<evidence type="ECO:0000256" key="6">
    <source>
        <dbReference type="ARBA" id="ARBA00022989"/>
    </source>
</evidence>
<dbReference type="PANTHER" id="PTHR33908">
    <property type="entry name" value="MANNOSYLTRANSFERASE YKCB-RELATED"/>
    <property type="match status" value="1"/>
</dbReference>
<dbReference type="GO" id="GO:0010041">
    <property type="term" value="P:response to iron(III) ion"/>
    <property type="evidence" value="ECO:0007669"/>
    <property type="project" value="TreeGrafter"/>
</dbReference>
<keyword evidence="11" id="KW-1185">Reference proteome</keyword>
<evidence type="ECO:0000256" key="3">
    <source>
        <dbReference type="ARBA" id="ARBA00022676"/>
    </source>
</evidence>
<feature type="domain" description="Glycosyltransferase RgtA/B/C/D-like" evidence="9">
    <location>
        <begin position="62"/>
        <end position="199"/>
    </location>
</feature>
<keyword evidence="5 8" id="KW-0812">Transmembrane</keyword>
<organism evidence="10 11">
    <name type="scientific">Halopseudomonas xinjiangensis</name>
    <dbReference type="NCBI Taxonomy" id="487184"/>
    <lineage>
        <taxon>Bacteria</taxon>
        <taxon>Pseudomonadati</taxon>
        <taxon>Pseudomonadota</taxon>
        <taxon>Gammaproteobacteria</taxon>
        <taxon>Pseudomonadales</taxon>
        <taxon>Pseudomonadaceae</taxon>
        <taxon>Halopseudomonas</taxon>
    </lineage>
</organism>
<dbReference type="EMBL" id="LT629736">
    <property type="protein sequence ID" value="SDS30238.1"/>
    <property type="molecule type" value="Genomic_DNA"/>
</dbReference>
<feature type="transmembrane region" description="Helical" evidence="8">
    <location>
        <begin position="267"/>
        <end position="290"/>
    </location>
</feature>
<evidence type="ECO:0000256" key="4">
    <source>
        <dbReference type="ARBA" id="ARBA00022679"/>
    </source>
</evidence>
<name>A0A1H1R3C9_9GAMM</name>
<keyword evidence="2" id="KW-1003">Cell membrane</keyword>